<feature type="transmembrane region" description="Helical" evidence="6">
    <location>
        <begin position="399"/>
        <end position="423"/>
    </location>
</feature>
<dbReference type="PRINTS" id="PR00758">
    <property type="entry name" value="ARSENICPUMP"/>
</dbReference>
<evidence type="ECO:0000256" key="4">
    <source>
        <dbReference type="ARBA" id="ARBA00022989"/>
    </source>
</evidence>
<dbReference type="GO" id="GO:0015105">
    <property type="term" value="F:arsenite transmembrane transporter activity"/>
    <property type="evidence" value="ECO:0007669"/>
    <property type="project" value="InterPro"/>
</dbReference>
<sequence length="425" mass="48046">MLAFFIFLSTLVLLFWRPWNLPIWVFSSLGAFFVFIFQLVDFKDVCFVFSLVWDSSLTLVGLIILSFSLEALGFFDFIASKILHFSREKNQEKIYISTKKLMLFLLIFVFFLSAFFANDGAILIITPIIIALFSTLKDCKNHAFILSSFLLSLSFLCDASSNALIISNLTNIITANYFNLDFLEFAKTMFLPNLFVLLSTIIMVFLIFAKILPKGLEINISSNDCISVKLFIFCVIYLIFFVSSFFIGEIYNLNASFFAVSGALLFWFFVCFLKKREALKIIKNVPWGIFAFSFGLYMVVFALHKVGISDILIFIYDILAQNAITAIFGTGFISAFLSSVFNNLPMALIGDLALKNFPQSMVYAHLLGVNIGPKLTPIGSLATLLWLGLLAKKGIEISFWKYCKFGFLITLPVLTCSLFALVLQY</sequence>
<feature type="transmembrane region" description="Helical" evidence="6">
    <location>
        <begin position="253"/>
        <end position="273"/>
    </location>
</feature>
<evidence type="ECO:0000256" key="2">
    <source>
        <dbReference type="ARBA" id="ARBA00022475"/>
    </source>
</evidence>
<name>A0A5T1M6A8_CAMCO</name>
<keyword evidence="2" id="KW-1003">Cell membrane</keyword>
<organism evidence="7">
    <name type="scientific">Campylobacter coli</name>
    <dbReference type="NCBI Taxonomy" id="195"/>
    <lineage>
        <taxon>Bacteria</taxon>
        <taxon>Pseudomonadati</taxon>
        <taxon>Campylobacterota</taxon>
        <taxon>Epsilonproteobacteria</taxon>
        <taxon>Campylobacterales</taxon>
        <taxon>Campylobacteraceae</taxon>
        <taxon>Campylobacter</taxon>
    </lineage>
</organism>
<reference evidence="7" key="1">
    <citation type="submission" date="2018-05" db="EMBL/GenBank/DDBJ databases">
        <authorList>
            <consortium name="NARMS: The National Antimicrobial Resistance Monitoring System"/>
        </authorList>
    </citation>
    <scope>NUCLEOTIDE SEQUENCE</scope>
    <source>
        <strain evidence="7">FSIS1700115</strain>
    </source>
</reference>
<dbReference type="AlphaFoldDB" id="A0A5T1M6A8"/>
<feature type="transmembrane region" description="Helical" evidence="6">
    <location>
        <begin position="230"/>
        <end position="247"/>
    </location>
</feature>
<accession>A0A5T1M6A8</accession>
<comment type="caution">
    <text evidence="7">The sequence shown here is derived from an EMBL/GenBank/DDBJ whole genome shotgun (WGS) entry which is preliminary data.</text>
</comment>
<protein>
    <submittedName>
        <fullName evidence="7">Arsenic transporter</fullName>
    </submittedName>
</protein>
<feature type="transmembrane region" description="Helical" evidence="6">
    <location>
        <begin position="121"/>
        <end position="136"/>
    </location>
</feature>
<feature type="transmembrane region" description="Helical" evidence="6">
    <location>
        <begin position="323"/>
        <end position="341"/>
    </location>
</feature>
<feature type="transmembrane region" description="Helical" evidence="6">
    <location>
        <begin position="362"/>
        <end position="387"/>
    </location>
</feature>
<feature type="transmembrane region" description="Helical" evidence="6">
    <location>
        <begin position="189"/>
        <end position="209"/>
    </location>
</feature>
<feature type="transmembrane region" description="Helical" evidence="6">
    <location>
        <begin position="143"/>
        <end position="169"/>
    </location>
</feature>
<evidence type="ECO:0000256" key="6">
    <source>
        <dbReference type="SAM" id="Phobius"/>
    </source>
</evidence>
<gene>
    <name evidence="7" type="ORF">B7K31_01620</name>
</gene>
<dbReference type="PANTHER" id="PTHR43302:SF5">
    <property type="entry name" value="TRANSPORTER ARSB-RELATED"/>
    <property type="match status" value="1"/>
</dbReference>
<dbReference type="InterPro" id="IPR000802">
    <property type="entry name" value="Arsenical_pump_ArsB"/>
</dbReference>
<keyword evidence="5 6" id="KW-0472">Membrane</keyword>
<evidence type="ECO:0000256" key="5">
    <source>
        <dbReference type="ARBA" id="ARBA00023136"/>
    </source>
</evidence>
<evidence type="ECO:0000313" key="7">
    <source>
        <dbReference type="EMBL" id="EAL2297257.1"/>
    </source>
</evidence>
<dbReference type="PANTHER" id="PTHR43302">
    <property type="entry name" value="TRANSPORTER ARSB-RELATED"/>
    <property type="match status" value="1"/>
</dbReference>
<evidence type="ECO:0000256" key="1">
    <source>
        <dbReference type="ARBA" id="ARBA00004651"/>
    </source>
</evidence>
<dbReference type="CDD" id="cd01118">
    <property type="entry name" value="ArsB_permease"/>
    <property type="match status" value="1"/>
</dbReference>
<dbReference type="GO" id="GO:0005886">
    <property type="term" value="C:plasma membrane"/>
    <property type="evidence" value="ECO:0007669"/>
    <property type="project" value="UniProtKB-SubCell"/>
</dbReference>
<dbReference type="EMBL" id="AACLQH010000002">
    <property type="protein sequence ID" value="EAL2297257.1"/>
    <property type="molecule type" value="Genomic_DNA"/>
</dbReference>
<keyword evidence="3 6" id="KW-0812">Transmembrane</keyword>
<dbReference type="Pfam" id="PF02040">
    <property type="entry name" value="ArsB"/>
    <property type="match status" value="1"/>
</dbReference>
<evidence type="ECO:0000256" key="3">
    <source>
        <dbReference type="ARBA" id="ARBA00022692"/>
    </source>
</evidence>
<comment type="subcellular location">
    <subcellularLocation>
        <location evidence="1">Cell membrane</location>
        <topology evidence="1">Multi-pass membrane protein</topology>
    </subcellularLocation>
</comment>
<feature type="transmembrane region" description="Helical" evidence="6">
    <location>
        <begin position="21"/>
        <end position="40"/>
    </location>
</feature>
<feature type="transmembrane region" description="Helical" evidence="6">
    <location>
        <begin position="285"/>
        <end position="303"/>
    </location>
</feature>
<keyword evidence="4 6" id="KW-1133">Transmembrane helix</keyword>
<proteinExistence type="predicted"/>